<evidence type="ECO:0000256" key="1">
    <source>
        <dbReference type="ARBA" id="ARBA00022553"/>
    </source>
</evidence>
<dbReference type="Proteomes" id="UP000220927">
    <property type="component" value="Plasmid pRapFH23c"/>
</dbReference>
<dbReference type="RefSeq" id="WP_054184674.1">
    <property type="nucleotide sequence ID" value="NZ_CP035001.1"/>
</dbReference>
<protein>
    <submittedName>
        <fullName evidence="6">Response regulator</fullName>
    </submittedName>
</protein>
<dbReference type="EMBL" id="CP035001">
    <property type="protein sequence ID" value="QAS82170.1"/>
    <property type="molecule type" value="Genomic_DNA"/>
</dbReference>
<dbReference type="PROSITE" id="PS50110">
    <property type="entry name" value="RESPONSE_REGULATORY"/>
    <property type="match status" value="1"/>
</dbReference>
<sequence>MYKRTVLIVEDDLLIRMVLADTLAEEGYDVIEAGNVLEAVAVLGRRKIDAVITDVDMPGGLSGLDLARMISSSDMKVPVIITSGGSIVRPEELPSDAVFMPKPYGMNAISAMVGEMTAAETRKMAS</sequence>
<feature type="domain" description="Response regulatory" evidence="5">
    <location>
        <begin position="5"/>
        <end position="117"/>
    </location>
</feature>
<evidence type="ECO:0000259" key="5">
    <source>
        <dbReference type="PROSITE" id="PS50110"/>
    </source>
</evidence>
<evidence type="ECO:0000256" key="3">
    <source>
        <dbReference type="ARBA" id="ARBA00023163"/>
    </source>
</evidence>
<name>A0AAE6C503_9HYPH</name>
<dbReference type="CDD" id="cd00156">
    <property type="entry name" value="REC"/>
    <property type="match status" value="1"/>
</dbReference>
<proteinExistence type="predicted"/>
<keyword evidence="3" id="KW-0804">Transcription</keyword>
<evidence type="ECO:0000313" key="7">
    <source>
        <dbReference type="Proteomes" id="UP000220927"/>
    </source>
</evidence>
<dbReference type="InterPro" id="IPR050595">
    <property type="entry name" value="Bact_response_regulator"/>
</dbReference>
<keyword evidence="7" id="KW-1185">Reference proteome</keyword>
<evidence type="ECO:0000313" key="6">
    <source>
        <dbReference type="EMBL" id="QAS82170.1"/>
    </source>
</evidence>
<dbReference type="InterPro" id="IPR001789">
    <property type="entry name" value="Sig_transdc_resp-reg_receiver"/>
</dbReference>
<dbReference type="Pfam" id="PF00072">
    <property type="entry name" value="Response_reg"/>
    <property type="match status" value="1"/>
</dbReference>
<keyword evidence="1 4" id="KW-0597">Phosphoprotein</keyword>
<organism evidence="6 7">
    <name type="scientific">Rhizobium acidisoli</name>
    <dbReference type="NCBI Taxonomy" id="1538158"/>
    <lineage>
        <taxon>Bacteria</taxon>
        <taxon>Pseudomonadati</taxon>
        <taxon>Pseudomonadota</taxon>
        <taxon>Alphaproteobacteria</taxon>
        <taxon>Hyphomicrobiales</taxon>
        <taxon>Rhizobiaceae</taxon>
        <taxon>Rhizobium/Agrobacterium group</taxon>
        <taxon>Rhizobium</taxon>
    </lineage>
</organism>
<dbReference type="PANTHER" id="PTHR44591">
    <property type="entry name" value="STRESS RESPONSE REGULATOR PROTEIN 1"/>
    <property type="match status" value="1"/>
</dbReference>
<dbReference type="AlphaFoldDB" id="A0AAE6C503"/>
<feature type="modified residue" description="4-aspartylphosphate" evidence="4">
    <location>
        <position position="54"/>
    </location>
</feature>
<geneLocation type="plasmid" evidence="7">
    <name>prapfh23c</name>
</geneLocation>
<evidence type="ECO:0000256" key="2">
    <source>
        <dbReference type="ARBA" id="ARBA00023015"/>
    </source>
</evidence>
<evidence type="ECO:0000256" key="4">
    <source>
        <dbReference type="PROSITE-ProRule" id="PRU00169"/>
    </source>
</evidence>
<gene>
    <name evidence="6" type="ORF">CO657_30365</name>
</gene>
<reference evidence="6 7" key="1">
    <citation type="submission" date="2019-01" db="EMBL/GenBank/DDBJ databases">
        <title>Genomic insights into the origins and evolution of symbiotic genes in the Phaseolus vulgaris microsymbionts.</title>
        <authorList>
            <person name="Tong W."/>
        </authorList>
    </citation>
    <scope>NUCLEOTIDE SEQUENCE [LARGE SCALE GENOMIC DNA]</scope>
    <source>
        <strain evidence="6 7">FH23</strain>
        <plasmid evidence="7">prapfh23c</plasmid>
    </source>
</reference>
<dbReference type="PANTHER" id="PTHR44591:SF3">
    <property type="entry name" value="RESPONSE REGULATORY DOMAIN-CONTAINING PROTEIN"/>
    <property type="match status" value="1"/>
</dbReference>
<accession>A0AAE6C503</accession>
<dbReference type="InterPro" id="IPR011006">
    <property type="entry name" value="CheY-like_superfamily"/>
</dbReference>
<dbReference type="GO" id="GO:0000160">
    <property type="term" value="P:phosphorelay signal transduction system"/>
    <property type="evidence" value="ECO:0007669"/>
    <property type="project" value="InterPro"/>
</dbReference>
<keyword evidence="6" id="KW-0614">Plasmid</keyword>
<dbReference type="KEGG" id="rad:CO657_30365"/>
<keyword evidence="2" id="KW-0805">Transcription regulation</keyword>
<dbReference type="SUPFAM" id="SSF52172">
    <property type="entry name" value="CheY-like"/>
    <property type="match status" value="1"/>
</dbReference>
<dbReference type="Gene3D" id="3.40.50.2300">
    <property type="match status" value="1"/>
</dbReference>
<dbReference type="SMART" id="SM00448">
    <property type="entry name" value="REC"/>
    <property type="match status" value="1"/>
</dbReference>